<dbReference type="InterPro" id="IPR054664">
    <property type="entry name" value="Alr0857-like"/>
</dbReference>
<accession>A0AA96WNR0</accession>
<dbReference type="NCBIfam" id="NF045647">
    <property type="entry name" value="alr0857_fam"/>
    <property type="match status" value="1"/>
</dbReference>
<dbReference type="RefSeq" id="WP_035999097.1">
    <property type="nucleotide sequence ID" value="NZ_CP053586.1"/>
</dbReference>
<organism evidence="1">
    <name type="scientific">Leptolyngbya sp. NK1-12</name>
    <dbReference type="NCBI Taxonomy" id="2547451"/>
    <lineage>
        <taxon>Bacteria</taxon>
        <taxon>Bacillati</taxon>
        <taxon>Cyanobacteriota</taxon>
        <taxon>Cyanophyceae</taxon>
        <taxon>Leptolyngbyales</taxon>
        <taxon>Leptolyngbyaceae</taxon>
        <taxon>Leptolyngbya group</taxon>
        <taxon>Leptolyngbya</taxon>
    </lineage>
</organism>
<dbReference type="AlphaFoldDB" id="A0AA96WNR0"/>
<dbReference type="EMBL" id="CP053586">
    <property type="protein sequence ID" value="WNZ26016.1"/>
    <property type="molecule type" value="Genomic_DNA"/>
</dbReference>
<protein>
    <submittedName>
        <fullName evidence="1">Uncharacterized protein</fullName>
    </submittedName>
</protein>
<gene>
    <name evidence="1" type="ORF">HJG54_26450</name>
</gene>
<sequence length="126" mass="14061">MLKVTYLDSGLYLEHLQETVEDWLTLRVILAVRMGHRLVIERSTASLLLPINLVKRSNLEALACQEPNLFISPVDSEYLEVSLQGTWVCSDESGEGVFVTALNSTIETVLFNLWQVAAVGASSFIY</sequence>
<evidence type="ECO:0000313" key="1">
    <source>
        <dbReference type="EMBL" id="WNZ26016.1"/>
    </source>
</evidence>
<proteinExistence type="predicted"/>
<name>A0AA96WNR0_9CYAN</name>
<reference evidence="1" key="1">
    <citation type="submission" date="2020-05" db="EMBL/GenBank/DDBJ databases">
        <authorList>
            <person name="Zhu T."/>
            <person name="Keshari N."/>
            <person name="Lu X."/>
        </authorList>
    </citation>
    <scope>NUCLEOTIDE SEQUENCE</scope>
    <source>
        <strain evidence="1">NK1-12</strain>
    </source>
</reference>